<dbReference type="Proteomes" id="UP000828390">
    <property type="component" value="Unassembled WGS sequence"/>
</dbReference>
<dbReference type="AlphaFoldDB" id="A0A9D4FXR4"/>
<evidence type="ECO:0000313" key="2">
    <source>
        <dbReference type="Proteomes" id="UP000828390"/>
    </source>
</evidence>
<proteinExistence type="predicted"/>
<dbReference type="EMBL" id="JAIWYP010000006">
    <property type="protein sequence ID" value="KAH3806427.1"/>
    <property type="molecule type" value="Genomic_DNA"/>
</dbReference>
<sequence>MSAKTAPHLLYEAQEQFFRNMTATLVGSQQPLQATVQQRKLAWFGHVTKNDSLCKTVLQGTL</sequence>
<comment type="caution">
    <text evidence="1">The sequence shown here is derived from an EMBL/GenBank/DDBJ whole genome shotgun (WGS) entry which is preliminary data.</text>
</comment>
<organism evidence="1 2">
    <name type="scientific">Dreissena polymorpha</name>
    <name type="common">Zebra mussel</name>
    <name type="synonym">Mytilus polymorpha</name>
    <dbReference type="NCBI Taxonomy" id="45954"/>
    <lineage>
        <taxon>Eukaryota</taxon>
        <taxon>Metazoa</taxon>
        <taxon>Spiralia</taxon>
        <taxon>Lophotrochozoa</taxon>
        <taxon>Mollusca</taxon>
        <taxon>Bivalvia</taxon>
        <taxon>Autobranchia</taxon>
        <taxon>Heteroconchia</taxon>
        <taxon>Euheterodonta</taxon>
        <taxon>Imparidentia</taxon>
        <taxon>Neoheterodontei</taxon>
        <taxon>Myida</taxon>
        <taxon>Dreissenoidea</taxon>
        <taxon>Dreissenidae</taxon>
        <taxon>Dreissena</taxon>
    </lineage>
</organism>
<keyword evidence="2" id="KW-1185">Reference proteome</keyword>
<gene>
    <name evidence="1" type="ORF">DPMN_134748</name>
</gene>
<protein>
    <submittedName>
        <fullName evidence="1">Uncharacterized protein</fullName>
    </submittedName>
</protein>
<reference evidence="1" key="2">
    <citation type="submission" date="2020-11" db="EMBL/GenBank/DDBJ databases">
        <authorList>
            <person name="McCartney M.A."/>
            <person name="Auch B."/>
            <person name="Kono T."/>
            <person name="Mallez S."/>
            <person name="Becker A."/>
            <person name="Gohl D.M."/>
            <person name="Silverstein K.A.T."/>
            <person name="Koren S."/>
            <person name="Bechman K.B."/>
            <person name="Herman A."/>
            <person name="Abrahante J.E."/>
            <person name="Garbe J."/>
        </authorList>
    </citation>
    <scope>NUCLEOTIDE SEQUENCE</scope>
    <source>
        <strain evidence="1">Duluth1</strain>
        <tissue evidence="1">Whole animal</tissue>
    </source>
</reference>
<reference evidence="1" key="1">
    <citation type="journal article" date="2019" name="bioRxiv">
        <title>The Genome of the Zebra Mussel, Dreissena polymorpha: A Resource for Invasive Species Research.</title>
        <authorList>
            <person name="McCartney M.A."/>
            <person name="Auch B."/>
            <person name="Kono T."/>
            <person name="Mallez S."/>
            <person name="Zhang Y."/>
            <person name="Obille A."/>
            <person name="Becker A."/>
            <person name="Abrahante J.E."/>
            <person name="Garbe J."/>
            <person name="Badalamenti J.P."/>
            <person name="Herman A."/>
            <person name="Mangelson H."/>
            <person name="Liachko I."/>
            <person name="Sullivan S."/>
            <person name="Sone E.D."/>
            <person name="Koren S."/>
            <person name="Silverstein K.A.T."/>
            <person name="Beckman K.B."/>
            <person name="Gohl D.M."/>
        </authorList>
    </citation>
    <scope>NUCLEOTIDE SEQUENCE</scope>
    <source>
        <strain evidence="1">Duluth1</strain>
        <tissue evidence="1">Whole animal</tissue>
    </source>
</reference>
<accession>A0A9D4FXR4</accession>
<evidence type="ECO:0000313" key="1">
    <source>
        <dbReference type="EMBL" id="KAH3806427.1"/>
    </source>
</evidence>
<name>A0A9D4FXR4_DREPO</name>